<dbReference type="InterPro" id="IPR012505">
    <property type="entry name" value="YbbR"/>
</dbReference>
<dbReference type="InterPro" id="IPR053154">
    <property type="entry name" value="c-di-AMP_regulator"/>
</dbReference>
<evidence type="ECO:0008006" key="3">
    <source>
        <dbReference type="Google" id="ProtNLM"/>
    </source>
</evidence>
<dbReference type="KEGG" id="eff:skT53_22730"/>
<evidence type="ECO:0000313" key="2">
    <source>
        <dbReference type="Proteomes" id="UP000593802"/>
    </source>
</evidence>
<gene>
    <name evidence="1" type="ORF">skT53_22730</name>
</gene>
<dbReference type="Gene3D" id="2.170.120.40">
    <property type="entry name" value="YbbR-like domain"/>
    <property type="match status" value="1"/>
</dbReference>
<name>A0A7I8DAS1_9BACL</name>
<dbReference type="PANTHER" id="PTHR37804">
    <property type="entry name" value="CDAA REGULATORY PROTEIN CDAR"/>
    <property type="match status" value="1"/>
</dbReference>
<dbReference type="PANTHER" id="PTHR37804:SF1">
    <property type="entry name" value="CDAA REGULATORY PROTEIN CDAR"/>
    <property type="match status" value="1"/>
</dbReference>
<dbReference type="Proteomes" id="UP000593802">
    <property type="component" value="Chromosome"/>
</dbReference>
<reference evidence="1 2" key="1">
    <citation type="submission" date="2020-08" db="EMBL/GenBank/DDBJ databases">
        <title>Complete Genome Sequence of Effusibacillus dendaii Strain skT53, Isolated from Farmland soil.</title>
        <authorList>
            <person name="Konishi T."/>
            <person name="Kawasaki H."/>
        </authorList>
    </citation>
    <scope>NUCLEOTIDE SEQUENCE [LARGE SCALE GENOMIC DNA]</scope>
    <source>
        <strain evidence="2">skT53</strain>
    </source>
</reference>
<dbReference type="RefSeq" id="WP_200757098.1">
    <property type="nucleotide sequence ID" value="NZ_AP023366.1"/>
</dbReference>
<keyword evidence="2" id="KW-1185">Reference proteome</keyword>
<accession>A0A7I8DAS1</accession>
<dbReference type="Gene3D" id="2.170.120.30">
    <property type="match status" value="2"/>
</dbReference>
<organism evidence="1 2">
    <name type="scientific">Effusibacillus dendaii</name>
    <dbReference type="NCBI Taxonomy" id="2743772"/>
    <lineage>
        <taxon>Bacteria</taxon>
        <taxon>Bacillati</taxon>
        <taxon>Bacillota</taxon>
        <taxon>Bacilli</taxon>
        <taxon>Bacillales</taxon>
        <taxon>Alicyclobacillaceae</taxon>
        <taxon>Effusibacillus</taxon>
    </lineage>
</organism>
<dbReference type="AlphaFoldDB" id="A0A7I8DAS1"/>
<proteinExistence type="predicted"/>
<evidence type="ECO:0000313" key="1">
    <source>
        <dbReference type="EMBL" id="BCJ87288.1"/>
    </source>
</evidence>
<sequence>MDSLLRNNNLVRVIAFILAVILWLVVRAGSEGPGQTTIIDRVTESISGTADVLVDSNRVSLVGNPPEVTVNIQGERLAVWQAKMQVNKIKFVVDARGMGEGVHEVPLRIEGLPSDVTAEAKTVSIRLEPNLTRTFPVQLVIDGVDPAVLRDIRTNPLDITVFGPASLLDQVQKIQARVPNKILDAPGSEQTVIVYAVNAQGKPVNLTLQPKTVDLVYQPAVQRKTFSNLQPTVKGLANGEQIVLPTGGLSVTLEGYGVSLIKVNPADIRITIDVTGLAPGKYEREATVEVPPTVKLADPQPFRVPITITASPKTQ</sequence>
<dbReference type="Pfam" id="PF07949">
    <property type="entry name" value="YbbR"/>
    <property type="match status" value="1"/>
</dbReference>
<protein>
    <recommendedName>
        <fullName evidence="3">YbbR-like domain-containing protein YbbR</fullName>
    </recommendedName>
</protein>
<dbReference type="EMBL" id="AP023366">
    <property type="protein sequence ID" value="BCJ87288.1"/>
    <property type="molecule type" value="Genomic_DNA"/>
</dbReference>